<sequence length="144" mass="15661">MVNKEAEEAARREYVRRQQEIKAAEGTAPTLPTESSKLQMDKFLQTVTSQASSDDYILGTELTSQDVYGPVATTPGIGTTEKPSSLVPPKAENAQQTKDSMKPTVKCTPFCSSTGFPSIIDMLYDNPSLPGCSTCTRTNWDMDA</sequence>
<dbReference type="AlphaFoldDB" id="A0A915JTT7"/>
<accession>A0A915JTT7</accession>
<reference evidence="3" key="1">
    <citation type="submission" date="2022-11" db="UniProtKB">
        <authorList>
            <consortium name="WormBaseParasite"/>
        </authorList>
    </citation>
    <scope>IDENTIFICATION</scope>
</reference>
<feature type="region of interest" description="Disordered" evidence="1">
    <location>
        <begin position="67"/>
        <end position="104"/>
    </location>
</feature>
<keyword evidence="2" id="KW-1185">Reference proteome</keyword>
<proteinExistence type="predicted"/>
<dbReference type="Proteomes" id="UP000887565">
    <property type="component" value="Unplaced"/>
</dbReference>
<name>A0A915JTT7_ROMCU</name>
<evidence type="ECO:0000313" key="2">
    <source>
        <dbReference type="Proteomes" id="UP000887565"/>
    </source>
</evidence>
<evidence type="ECO:0000313" key="3">
    <source>
        <dbReference type="WBParaSite" id="nRc.2.0.1.t29227-RA"/>
    </source>
</evidence>
<dbReference type="WBParaSite" id="nRc.2.0.1.t29227-RA">
    <property type="protein sequence ID" value="nRc.2.0.1.t29227-RA"/>
    <property type="gene ID" value="nRc.2.0.1.g29227"/>
</dbReference>
<organism evidence="2 3">
    <name type="scientific">Romanomermis culicivorax</name>
    <name type="common">Nematode worm</name>
    <dbReference type="NCBI Taxonomy" id="13658"/>
    <lineage>
        <taxon>Eukaryota</taxon>
        <taxon>Metazoa</taxon>
        <taxon>Ecdysozoa</taxon>
        <taxon>Nematoda</taxon>
        <taxon>Enoplea</taxon>
        <taxon>Dorylaimia</taxon>
        <taxon>Mermithida</taxon>
        <taxon>Mermithoidea</taxon>
        <taxon>Mermithidae</taxon>
        <taxon>Romanomermis</taxon>
    </lineage>
</organism>
<protein>
    <submittedName>
        <fullName evidence="3">Uncharacterized protein</fullName>
    </submittedName>
</protein>
<evidence type="ECO:0000256" key="1">
    <source>
        <dbReference type="SAM" id="MobiDB-lite"/>
    </source>
</evidence>